<evidence type="ECO:0000256" key="5">
    <source>
        <dbReference type="ARBA" id="ARBA00022691"/>
    </source>
</evidence>
<accession>E9HD98</accession>
<dbReference type="GO" id="GO:0032259">
    <property type="term" value="P:methylation"/>
    <property type="evidence" value="ECO:0007669"/>
    <property type="project" value="UniProtKB-KW"/>
</dbReference>
<dbReference type="InterPro" id="IPR050851">
    <property type="entry name" value="mRNA_Cap_2O-Ribose_MeTrfase"/>
</dbReference>
<evidence type="ECO:0000256" key="7">
    <source>
        <dbReference type="PROSITE-ProRule" id="PRU00946"/>
    </source>
</evidence>
<dbReference type="InterPro" id="IPR029063">
    <property type="entry name" value="SAM-dependent_MTases_sf"/>
</dbReference>
<dbReference type="OrthoDB" id="429597at2759"/>
<dbReference type="eggNOG" id="KOG3674">
    <property type="taxonomic scope" value="Eukaryota"/>
</dbReference>
<dbReference type="Proteomes" id="UP000000305">
    <property type="component" value="Unassembled WGS sequence"/>
</dbReference>
<feature type="domain" description="Adrift-type SAM-dependent 2'-O-MTase" evidence="8">
    <location>
        <begin position="85"/>
        <end position="296"/>
    </location>
</feature>
<gene>
    <name evidence="9" type="ORF">DAPPUDRAFT_217428</name>
</gene>
<dbReference type="STRING" id="6669.E9HD98"/>
<feature type="active site" description="Proton acceptor" evidence="7">
    <location>
        <position position="249"/>
    </location>
</feature>
<dbReference type="GO" id="GO:0004483">
    <property type="term" value="F:methyltransferase cap1 activity"/>
    <property type="evidence" value="ECO:0007669"/>
    <property type="project" value="UniProtKB-ARBA"/>
</dbReference>
<keyword evidence="4 7" id="KW-0808">Transferase</keyword>
<keyword evidence="10" id="KW-1185">Reference proteome</keyword>
<dbReference type="EMBL" id="GL732623">
    <property type="protein sequence ID" value="EFX70215.1"/>
    <property type="molecule type" value="Genomic_DNA"/>
</dbReference>
<dbReference type="PANTHER" id="PTHR16121:SF2">
    <property type="entry name" value="CAP-SPECIFIC MRNA (NUCLEOSIDE-2'-O-)-METHYLTRANSFERASE 2"/>
    <property type="match status" value="1"/>
</dbReference>
<dbReference type="PhylomeDB" id="E9HD98"/>
<dbReference type="Pfam" id="PF01728">
    <property type="entry name" value="FtsJ"/>
    <property type="match status" value="1"/>
</dbReference>
<evidence type="ECO:0000256" key="4">
    <source>
        <dbReference type="ARBA" id="ARBA00022679"/>
    </source>
</evidence>
<dbReference type="InterPro" id="IPR025807">
    <property type="entry name" value="Adrift-typ_MeTrfase"/>
</dbReference>
<dbReference type="OMA" id="SISICKM"/>
<dbReference type="GO" id="GO:0005634">
    <property type="term" value="C:nucleus"/>
    <property type="evidence" value="ECO:0007669"/>
    <property type="project" value="UniProtKB-ARBA"/>
</dbReference>
<dbReference type="HOGENOM" id="CLU_019427_1_0_1"/>
<reference evidence="9 10" key="1">
    <citation type="journal article" date="2011" name="Science">
        <title>The ecoresponsive genome of Daphnia pulex.</title>
        <authorList>
            <person name="Colbourne J.K."/>
            <person name="Pfrender M.E."/>
            <person name="Gilbert D."/>
            <person name="Thomas W.K."/>
            <person name="Tucker A."/>
            <person name="Oakley T.H."/>
            <person name="Tokishita S."/>
            <person name="Aerts A."/>
            <person name="Arnold G.J."/>
            <person name="Basu M.K."/>
            <person name="Bauer D.J."/>
            <person name="Caceres C.E."/>
            <person name="Carmel L."/>
            <person name="Casola C."/>
            <person name="Choi J.H."/>
            <person name="Detter J.C."/>
            <person name="Dong Q."/>
            <person name="Dusheyko S."/>
            <person name="Eads B.D."/>
            <person name="Frohlich T."/>
            <person name="Geiler-Samerotte K.A."/>
            <person name="Gerlach D."/>
            <person name="Hatcher P."/>
            <person name="Jogdeo S."/>
            <person name="Krijgsveld J."/>
            <person name="Kriventseva E.V."/>
            <person name="Kultz D."/>
            <person name="Laforsch C."/>
            <person name="Lindquist E."/>
            <person name="Lopez J."/>
            <person name="Manak J.R."/>
            <person name="Muller J."/>
            <person name="Pangilinan J."/>
            <person name="Patwardhan R.P."/>
            <person name="Pitluck S."/>
            <person name="Pritham E.J."/>
            <person name="Rechtsteiner A."/>
            <person name="Rho M."/>
            <person name="Rogozin I.B."/>
            <person name="Sakarya O."/>
            <person name="Salamov A."/>
            <person name="Schaack S."/>
            <person name="Shapiro H."/>
            <person name="Shiga Y."/>
            <person name="Skalitzky C."/>
            <person name="Smith Z."/>
            <person name="Souvorov A."/>
            <person name="Sung W."/>
            <person name="Tang Z."/>
            <person name="Tsuchiya D."/>
            <person name="Tu H."/>
            <person name="Vos H."/>
            <person name="Wang M."/>
            <person name="Wolf Y.I."/>
            <person name="Yamagata H."/>
            <person name="Yamada T."/>
            <person name="Ye Y."/>
            <person name="Shaw J.R."/>
            <person name="Andrews J."/>
            <person name="Crease T.J."/>
            <person name="Tang H."/>
            <person name="Lucas S.M."/>
            <person name="Robertson H.M."/>
            <person name="Bork P."/>
            <person name="Koonin E.V."/>
            <person name="Zdobnov E.M."/>
            <person name="Grigoriev I.V."/>
            <person name="Lynch M."/>
            <person name="Boore J.L."/>
        </authorList>
    </citation>
    <scope>NUCLEOTIDE SEQUENCE [LARGE SCALE GENOMIC DNA]</scope>
</reference>
<dbReference type="GO" id="GO:0006370">
    <property type="term" value="P:7-methylguanosine mRNA capping"/>
    <property type="evidence" value="ECO:0007669"/>
    <property type="project" value="UniProtKB-ARBA"/>
</dbReference>
<dbReference type="SUPFAM" id="SSF53335">
    <property type="entry name" value="S-adenosyl-L-methionine-dependent methyltransferases"/>
    <property type="match status" value="1"/>
</dbReference>
<evidence type="ECO:0000313" key="9">
    <source>
        <dbReference type="EMBL" id="EFX70215.1"/>
    </source>
</evidence>
<protein>
    <recommendedName>
        <fullName evidence="2">Cap-specific mRNA (nucleoside-2'-O-)-methyltransferase 2</fullName>
        <ecNumber evidence="1">2.1.1.296</ecNumber>
    </recommendedName>
</protein>
<evidence type="ECO:0000256" key="2">
    <source>
        <dbReference type="ARBA" id="ARBA00021134"/>
    </source>
</evidence>
<evidence type="ECO:0000256" key="3">
    <source>
        <dbReference type="ARBA" id="ARBA00022603"/>
    </source>
</evidence>
<organism evidence="9 10">
    <name type="scientific">Daphnia pulex</name>
    <name type="common">Water flea</name>
    <dbReference type="NCBI Taxonomy" id="6669"/>
    <lineage>
        <taxon>Eukaryota</taxon>
        <taxon>Metazoa</taxon>
        <taxon>Ecdysozoa</taxon>
        <taxon>Arthropoda</taxon>
        <taxon>Crustacea</taxon>
        <taxon>Branchiopoda</taxon>
        <taxon>Diplostraca</taxon>
        <taxon>Cladocera</taxon>
        <taxon>Anomopoda</taxon>
        <taxon>Daphniidae</taxon>
        <taxon>Daphnia</taxon>
    </lineage>
</organism>
<dbReference type="Gene3D" id="3.40.50.12760">
    <property type="match status" value="1"/>
</dbReference>
<comment type="catalytic activity">
    <reaction evidence="6">
        <text>a 5'-end (N(7)-methyl 5'-triphosphoguanosine)-(2'-O-methyl-ribonucleoside)-(ribonucleotide) in mRNA + S-adenosyl-L-methionine = a 5'-end (N(7)-methyl 5'-triphosphoguanosine)-(2'-O-methyl-ribonucleoside)-(2'-O-methyl-ribonucleotide) in mRNA + S-adenosyl-L-homocysteine + H(+)</text>
        <dbReference type="Rhea" id="RHEA:67024"/>
        <dbReference type="Rhea" id="RHEA-COMP:17169"/>
        <dbReference type="Rhea" id="RHEA-COMP:17170"/>
        <dbReference type="ChEBI" id="CHEBI:15378"/>
        <dbReference type="ChEBI" id="CHEBI:57856"/>
        <dbReference type="ChEBI" id="CHEBI:59789"/>
        <dbReference type="ChEBI" id="CHEBI:167612"/>
        <dbReference type="ChEBI" id="CHEBI:167614"/>
        <dbReference type="EC" id="2.1.1.296"/>
    </reaction>
</comment>
<dbReference type="PANTHER" id="PTHR16121">
    <property type="entry name" value="CAP-SPECIFIC MRNA (NUCLEOSIDE-2'-O-)-METHYLTRANSFERASE 1-RELATED"/>
    <property type="match status" value="1"/>
</dbReference>
<proteinExistence type="predicted"/>
<evidence type="ECO:0000256" key="6">
    <source>
        <dbReference type="ARBA" id="ARBA00049477"/>
    </source>
</evidence>
<keyword evidence="3 7" id="KW-0489">Methyltransferase</keyword>
<dbReference type="FunFam" id="3.40.50.12760:FF:000013">
    <property type="entry name" value="Uncharacterized protein"/>
    <property type="match status" value="1"/>
</dbReference>
<evidence type="ECO:0000256" key="1">
    <source>
        <dbReference type="ARBA" id="ARBA00012770"/>
    </source>
</evidence>
<dbReference type="AlphaFoldDB" id="E9HD98"/>
<dbReference type="KEGG" id="dpx:DAPPUDRAFT_217428"/>
<dbReference type="PROSITE" id="PS51614">
    <property type="entry name" value="SAM_MT_ADRIFT"/>
    <property type="match status" value="1"/>
</dbReference>
<evidence type="ECO:0000313" key="10">
    <source>
        <dbReference type="Proteomes" id="UP000000305"/>
    </source>
</evidence>
<dbReference type="InterPro" id="IPR002877">
    <property type="entry name" value="RNA_MeTrfase_FtsJ_dom"/>
</dbReference>
<comment type="caution">
    <text evidence="7">Lacks conserved residue(s) required for the propagation of feature annotation.</text>
</comment>
<keyword evidence="5 7" id="KW-0949">S-adenosyl-L-methionine</keyword>
<dbReference type="EC" id="2.1.1.296" evidence="1"/>
<name>E9HD98_DAPPU</name>
<sequence length="300" mass="34635">MEAEIELHFLKKFQFKQLVQSSWSCRNPFGNCSWKIPELESLKYHLNCTKGLLSHMEASTWHDHTNYTNHAADIFHKVKCDINPELLTQAWLKFYECLAQFDLVGELPQHSSVFQSVHLCEAPGAFITSLNHFLQLRYPFLELKWSAITLNPYYEGNFRKSMIGDDRFISSTLKHWNFGIDDTGNIMEWCNVKAMLKKPHHQVNLVTADGSVDCADNPGEQENYLAPLHWCETISALLILSNGGSFILKMFTLFEHTSVSLLYLLMISFEELHVFKPCTSKEGNSELQVYERCVLTTFTH</sequence>
<feature type="binding site" evidence="7">
    <location>
        <position position="124"/>
    </location>
    <ligand>
        <name>S-adenosyl-L-methionine</name>
        <dbReference type="ChEBI" id="CHEBI:59789"/>
    </ligand>
</feature>
<dbReference type="InParanoid" id="E9HD98"/>
<dbReference type="GO" id="GO:0120550">
    <property type="term" value="F:methyltransferase cap2 activity"/>
    <property type="evidence" value="ECO:0007669"/>
    <property type="project" value="UniProtKB-EC"/>
</dbReference>
<feature type="binding site" evidence="7">
    <location>
        <position position="209"/>
    </location>
    <ligand>
        <name>S-adenosyl-L-methionine</name>
        <dbReference type="ChEBI" id="CHEBI:59789"/>
    </ligand>
</feature>
<evidence type="ECO:0000259" key="8">
    <source>
        <dbReference type="PROSITE" id="PS51614"/>
    </source>
</evidence>